<evidence type="ECO:0000256" key="4">
    <source>
        <dbReference type="ARBA" id="ARBA00023284"/>
    </source>
</evidence>
<dbReference type="Proteomes" id="UP001214854">
    <property type="component" value="Unassembled WGS sequence"/>
</dbReference>
<dbReference type="PANTHER" id="PTHR13887:SF14">
    <property type="entry name" value="DISULFIDE BOND FORMATION PROTEIN D"/>
    <property type="match status" value="1"/>
</dbReference>
<dbReference type="Gene3D" id="3.40.30.10">
    <property type="entry name" value="Glutaredoxin"/>
    <property type="match status" value="1"/>
</dbReference>
<evidence type="ECO:0000259" key="6">
    <source>
        <dbReference type="PROSITE" id="PS51352"/>
    </source>
</evidence>
<dbReference type="Pfam" id="PF01323">
    <property type="entry name" value="DSBA"/>
    <property type="match status" value="1"/>
</dbReference>
<dbReference type="PROSITE" id="PS51352">
    <property type="entry name" value="THIOREDOXIN_2"/>
    <property type="match status" value="1"/>
</dbReference>
<accession>A0ABT5HPB1</accession>
<evidence type="ECO:0000313" key="8">
    <source>
        <dbReference type="Proteomes" id="UP001214854"/>
    </source>
</evidence>
<gene>
    <name evidence="7" type="ORF">PQU92_00255</name>
</gene>
<dbReference type="SUPFAM" id="SSF52833">
    <property type="entry name" value="Thioredoxin-like"/>
    <property type="match status" value="1"/>
</dbReference>
<sequence>MSDTEPTTPPAKSEPLLSKSNLTLALATGAFVLALAPYVLPNIQGLIVRGGILSRPEALMEGSRALQAKQDAELRQSVETAIKANEGALIAVDDPVLGNPKAAITIVEFQDYLCGYCKAAAPQIEAFLKENPDVRVVVKEYPVIRPDQSRFLAGLALAARDTGHYEAVHHALYAGDLKTDADVDQVLTAAGVNPADIRAKAQTPAVQAKIDETLKLGQSLGIQATPNFIIGGVLVNGADLNQVKTLVAAERTKLK</sequence>
<keyword evidence="4" id="KW-0676">Redox-active center</keyword>
<evidence type="ECO:0000256" key="5">
    <source>
        <dbReference type="SAM" id="Phobius"/>
    </source>
</evidence>
<dbReference type="RefSeq" id="WP_272746210.1">
    <property type="nucleotide sequence ID" value="NZ_JAQQKX010000001.1"/>
</dbReference>
<dbReference type="PANTHER" id="PTHR13887">
    <property type="entry name" value="GLUTATHIONE S-TRANSFERASE KAPPA"/>
    <property type="match status" value="1"/>
</dbReference>
<evidence type="ECO:0000256" key="2">
    <source>
        <dbReference type="ARBA" id="ARBA00023002"/>
    </source>
</evidence>
<comment type="caution">
    <text evidence="7">The sequence shown here is derived from an EMBL/GenBank/DDBJ whole genome shotgun (WGS) entry which is preliminary data.</text>
</comment>
<dbReference type="InterPro" id="IPR001853">
    <property type="entry name" value="DSBA-like_thioredoxin_dom"/>
</dbReference>
<protein>
    <submittedName>
        <fullName evidence="7">DsbA family protein</fullName>
    </submittedName>
</protein>
<evidence type="ECO:0000313" key="7">
    <source>
        <dbReference type="EMBL" id="MDC7681695.1"/>
    </source>
</evidence>
<evidence type="ECO:0000256" key="3">
    <source>
        <dbReference type="ARBA" id="ARBA00023157"/>
    </source>
</evidence>
<evidence type="ECO:0000256" key="1">
    <source>
        <dbReference type="ARBA" id="ARBA00022729"/>
    </source>
</evidence>
<reference evidence="7 8" key="1">
    <citation type="submission" date="2023-01" db="EMBL/GenBank/DDBJ databases">
        <title>Novel species of the genus Asticcacaulis isolated from rivers.</title>
        <authorList>
            <person name="Lu H."/>
        </authorList>
    </citation>
    <scope>NUCLEOTIDE SEQUENCE [LARGE SCALE GENOMIC DNA]</scope>
    <source>
        <strain evidence="7 8">BYS171W</strain>
    </source>
</reference>
<keyword evidence="1" id="KW-0732">Signal</keyword>
<keyword evidence="3" id="KW-1015">Disulfide bond</keyword>
<keyword evidence="5" id="KW-1133">Transmembrane helix</keyword>
<dbReference type="InterPro" id="IPR036249">
    <property type="entry name" value="Thioredoxin-like_sf"/>
</dbReference>
<dbReference type="CDD" id="cd03023">
    <property type="entry name" value="DsbA_Com1_like"/>
    <property type="match status" value="1"/>
</dbReference>
<feature type="domain" description="Thioredoxin" evidence="6">
    <location>
        <begin position="63"/>
        <end position="215"/>
    </location>
</feature>
<keyword evidence="5" id="KW-0812">Transmembrane</keyword>
<proteinExistence type="predicted"/>
<dbReference type="EMBL" id="JAQQKX010000001">
    <property type="protein sequence ID" value="MDC7681695.1"/>
    <property type="molecule type" value="Genomic_DNA"/>
</dbReference>
<feature type="transmembrane region" description="Helical" evidence="5">
    <location>
        <begin position="20"/>
        <end position="40"/>
    </location>
</feature>
<name>A0ABT5HPB1_9CAUL</name>
<dbReference type="InterPro" id="IPR013766">
    <property type="entry name" value="Thioredoxin_domain"/>
</dbReference>
<keyword evidence="8" id="KW-1185">Reference proteome</keyword>
<organism evidence="7 8">
    <name type="scientific">Asticcacaulis aquaticus</name>
    <dbReference type="NCBI Taxonomy" id="2984212"/>
    <lineage>
        <taxon>Bacteria</taxon>
        <taxon>Pseudomonadati</taxon>
        <taxon>Pseudomonadota</taxon>
        <taxon>Alphaproteobacteria</taxon>
        <taxon>Caulobacterales</taxon>
        <taxon>Caulobacteraceae</taxon>
        <taxon>Asticcacaulis</taxon>
    </lineage>
</organism>
<keyword evidence="2" id="KW-0560">Oxidoreductase</keyword>
<keyword evidence="5" id="KW-0472">Membrane</keyword>